<dbReference type="Proteomes" id="UP000007266">
    <property type="component" value="Linkage group 2"/>
</dbReference>
<dbReference type="AlphaFoldDB" id="A0A139WN25"/>
<organism evidence="2 3">
    <name type="scientific">Tribolium castaneum</name>
    <name type="common">Red flour beetle</name>
    <dbReference type="NCBI Taxonomy" id="7070"/>
    <lineage>
        <taxon>Eukaryota</taxon>
        <taxon>Metazoa</taxon>
        <taxon>Ecdysozoa</taxon>
        <taxon>Arthropoda</taxon>
        <taxon>Hexapoda</taxon>
        <taxon>Insecta</taxon>
        <taxon>Pterygota</taxon>
        <taxon>Neoptera</taxon>
        <taxon>Endopterygota</taxon>
        <taxon>Coleoptera</taxon>
        <taxon>Polyphaga</taxon>
        <taxon>Cucujiformia</taxon>
        <taxon>Tenebrionidae</taxon>
        <taxon>Tenebrionidae incertae sedis</taxon>
        <taxon>Tribolium</taxon>
    </lineage>
</organism>
<gene>
    <name evidence="2" type="primary">AUGUSTUS-3.0.2_32240</name>
    <name evidence="2" type="ORF">TcasGA2_TC032240</name>
</gene>
<dbReference type="EMBL" id="KQ971312">
    <property type="protein sequence ID" value="KYB29400.1"/>
    <property type="molecule type" value="Genomic_DNA"/>
</dbReference>
<accession>A0A139WN25</accession>
<feature type="compositionally biased region" description="Polar residues" evidence="1">
    <location>
        <begin position="46"/>
        <end position="56"/>
    </location>
</feature>
<dbReference type="PROSITE" id="PS51257">
    <property type="entry name" value="PROKAR_LIPOPROTEIN"/>
    <property type="match status" value="1"/>
</dbReference>
<reference evidence="2 3" key="1">
    <citation type="journal article" date="2008" name="Nature">
        <title>The genome of the model beetle and pest Tribolium castaneum.</title>
        <authorList>
            <consortium name="Tribolium Genome Sequencing Consortium"/>
            <person name="Richards S."/>
            <person name="Gibbs R.A."/>
            <person name="Weinstock G.M."/>
            <person name="Brown S.J."/>
            <person name="Denell R."/>
            <person name="Beeman R.W."/>
            <person name="Gibbs R."/>
            <person name="Beeman R.W."/>
            <person name="Brown S.J."/>
            <person name="Bucher G."/>
            <person name="Friedrich M."/>
            <person name="Grimmelikhuijzen C.J."/>
            <person name="Klingler M."/>
            <person name="Lorenzen M."/>
            <person name="Richards S."/>
            <person name="Roth S."/>
            <person name="Schroder R."/>
            <person name="Tautz D."/>
            <person name="Zdobnov E.M."/>
            <person name="Muzny D."/>
            <person name="Gibbs R.A."/>
            <person name="Weinstock G.M."/>
            <person name="Attaway T."/>
            <person name="Bell S."/>
            <person name="Buhay C.J."/>
            <person name="Chandrabose M.N."/>
            <person name="Chavez D."/>
            <person name="Clerk-Blankenburg K.P."/>
            <person name="Cree A."/>
            <person name="Dao M."/>
            <person name="Davis C."/>
            <person name="Chacko J."/>
            <person name="Dinh H."/>
            <person name="Dugan-Rocha S."/>
            <person name="Fowler G."/>
            <person name="Garner T.T."/>
            <person name="Garnes J."/>
            <person name="Gnirke A."/>
            <person name="Hawes A."/>
            <person name="Hernandez J."/>
            <person name="Hines S."/>
            <person name="Holder M."/>
            <person name="Hume J."/>
            <person name="Jhangiani S.N."/>
            <person name="Joshi V."/>
            <person name="Khan Z.M."/>
            <person name="Jackson L."/>
            <person name="Kovar C."/>
            <person name="Kowis A."/>
            <person name="Lee S."/>
            <person name="Lewis L.R."/>
            <person name="Margolis J."/>
            <person name="Morgan M."/>
            <person name="Nazareth L.V."/>
            <person name="Nguyen N."/>
            <person name="Okwuonu G."/>
            <person name="Parker D."/>
            <person name="Richards S."/>
            <person name="Ruiz S.J."/>
            <person name="Santibanez J."/>
            <person name="Savard J."/>
            <person name="Scherer S.E."/>
            <person name="Schneider B."/>
            <person name="Sodergren E."/>
            <person name="Tautz D."/>
            <person name="Vattahil S."/>
            <person name="Villasana D."/>
            <person name="White C.S."/>
            <person name="Wright R."/>
            <person name="Park Y."/>
            <person name="Beeman R.W."/>
            <person name="Lord J."/>
            <person name="Oppert B."/>
            <person name="Lorenzen M."/>
            <person name="Brown S."/>
            <person name="Wang L."/>
            <person name="Savard J."/>
            <person name="Tautz D."/>
            <person name="Richards S."/>
            <person name="Weinstock G."/>
            <person name="Gibbs R.A."/>
            <person name="Liu Y."/>
            <person name="Worley K."/>
            <person name="Weinstock G."/>
            <person name="Elsik C.G."/>
            <person name="Reese J.T."/>
            <person name="Elhaik E."/>
            <person name="Landan G."/>
            <person name="Graur D."/>
            <person name="Arensburger P."/>
            <person name="Atkinson P."/>
            <person name="Beeman R.W."/>
            <person name="Beidler J."/>
            <person name="Brown S.J."/>
            <person name="Demuth J.P."/>
            <person name="Drury D.W."/>
            <person name="Du Y.Z."/>
            <person name="Fujiwara H."/>
            <person name="Lorenzen M."/>
            <person name="Maselli V."/>
            <person name="Osanai M."/>
            <person name="Park Y."/>
            <person name="Robertson H.M."/>
            <person name="Tu Z."/>
            <person name="Wang J.J."/>
            <person name="Wang S."/>
            <person name="Richards S."/>
            <person name="Song H."/>
            <person name="Zhang L."/>
            <person name="Sodergren E."/>
            <person name="Werner D."/>
            <person name="Stanke M."/>
            <person name="Morgenstern B."/>
            <person name="Solovyev V."/>
            <person name="Kosarev P."/>
            <person name="Brown G."/>
            <person name="Chen H.C."/>
            <person name="Ermolaeva O."/>
            <person name="Hlavina W."/>
            <person name="Kapustin Y."/>
            <person name="Kiryutin B."/>
            <person name="Kitts P."/>
            <person name="Maglott D."/>
            <person name="Pruitt K."/>
            <person name="Sapojnikov V."/>
            <person name="Souvorov A."/>
            <person name="Mackey A.J."/>
            <person name="Waterhouse R.M."/>
            <person name="Wyder S."/>
            <person name="Zdobnov E.M."/>
            <person name="Zdobnov E.M."/>
            <person name="Wyder S."/>
            <person name="Kriventseva E.V."/>
            <person name="Kadowaki T."/>
            <person name="Bork P."/>
            <person name="Aranda M."/>
            <person name="Bao R."/>
            <person name="Beermann A."/>
            <person name="Berns N."/>
            <person name="Bolognesi R."/>
            <person name="Bonneton F."/>
            <person name="Bopp D."/>
            <person name="Brown S.J."/>
            <person name="Bucher G."/>
            <person name="Butts T."/>
            <person name="Chaumot A."/>
            <person name="Denell R.E."/>
            <person name="Ferrier D.E."/>
            <person name="Friedrich M."/>
            <person name="Gordon C.M."/>
            <person name="Jindra M."/>
            <person name="Klingler M."/>
            <person name="Lan Q."/>
            <person name="Lattorff H.M."/>
            <person name="Laudet V."/>
            <person name="von Levetsow C."/>
            <person name="Liu Z."/>
            <person name="Lutz R."/>
            <person name="Lynch J.A."/>
            <person name="da Fonseca R.N."/>
            <person name="Posnien N."/>
            <person name="Reuter R."/>
            <person name="Roth S."/>
            <person name="Savard J."/>
            <person name="Schinko J.B."/>
            <person name="Schmitt C."/>
            <person name="Schoppmeier M."/>
            <person name="Schroder R."/>
            <person name="Shippy T.D."/>
            <person name="Simonnet F."/>
            <person name="Marques-Souza H."/>
            <person name="Tautz D."/>
            <person name="Tomoyasu Y."/>
            <person name="Trauner J."/>
            <person name="Van der Zee M."/>
            <person name="Vervoort M."/>
            <person name="Wittkopp N."/>
            <person name="Wimmer E.A."/>
            <person name="Yang X."/>
            <person name="Jones A.K."/>
            <person name="Sattelle D.B."/>
            <person name="Ebert P.R."/>
            <person name="Nelson D."/>
            <person name="Scott J.G."/>
            <person name="Beeman R.W."/>
            <person name="Muthukrishnan S."/>
            <person name="Kramer K.J."/>
            <person name="Arakane Y."/>
            <person name="Beeman R.W."/>
            <person name="Zhu Q."/>
            <person name="Hogenkamp D."/>
            <person name="Dixit R."/>
            <person name="Oppert B."/>
            <person name="Jiang H."/>
            <person name="Zou Z."/>
            <person name="Marshall J."/>
            <person name="Elpidina E."/>
            <person name="Vinokurov K."/>
            <person name="Oppert C."/>
            <person name="Zou Z."/>
            <person name="Evans J."/>
            <person name="Lu Z."/>
            <person name="Zhao P."/>
            <person name="Sumathipala N."/>
            <person name="Altincicek B."/>
            <person name="Vilcinskas A."/>
            <person name="Williams M."/>
            <person name="Hultmark D."/>
            <person name="Hetru C."/>
            <person name="Jiang H."/>
            <person name="Grimmelikhuijzen C.J."/>
            <person name="Hauser F."/>
            <person name="Cazzamali G."/>
            <person name="Williamson M."/>
            <person name="Park Y."/>
            <person name="Li B."/>
            <person name="Tanaka Y."/>
            <person name="Predel R."/>
            <person name="Neupert S."/>
            <person name="Schachtner J."/>
            <person name="Verleyen P."/>
            <person name="Raible F."/>
            <person name="Bork P."/>
            <person name="Friedrich M."/>
            <person name="Walden K.K."/>
            <person name="Robertson H.M."/>
            <person name="Angeli S."/>
            <person name="Foret S."/>
            <person name="Bucher G."/>
            <person name="Schuetz S."/>
            <person name="Maleszka R."/>
            <person name="Wimmer E.A."/>
            <person name="Beeman R.W."/>
            <person name="Lorenzen M."/>
            <person name="Tomoyasu Y."/>
            <person name="Miller S.C."/>
            <person name="Grossmann D."/>
            <person name="Bucher G."/>
        </authorList>
    </citation>
    <scope>NUCLEOTIDE SEQUENCE [LARGE SCALE GENOMIC DNA]</scope>
    <source>
        <strain evidence="2 3">Georgia GA2</strain>
    </source>
</reference>
<keyword evidence="3" id="KW-1185">Reference proteome</keyword>
<feature type="region of interest" description="Disordered" evidence="1">
    <location>
        <begin position="23"/>
        <end position="63"/>
    </location>
</feature>
<sequence length="108" mass="12033">MNHLTKTPDVRLEAYFSGSSSASSLLSACPMAPPGAHQRGRPSGATVPSKQGTSTHHPGLRLPYRYLGYPDNDVKYLGDETAPKTFGWHQRRGITKYERKTDRFLRSD</sequence>
<proteinExistence type="predicted"/>
<evidence type="ECO:0000313" key="2">
    <source>
        <dbReference type="EMBL" id="KYB29400.1"/>
    </source>
</evidence>
<dbReference type="InParanoid" id="A0A139WN25"/>
<reference evidence="2 3" key="2">
    <citation type="journal article" date="2010" name="Nucleic Acids Res.">
        <title>BeetleBase in 2010: revisions to provide comprehensive genomic information for Tribolium castaneum.</title>
        <authorList>
            <person name="Kim H.S."/>
            <person name="Murphy T."/>
            <person name="Xia J."/>
            <person name="Caragea D."/>
            <person name="Park Y."/>
            <person name="Beeman R.W."/>
            <person name="Lorenzen M.D."/>
            <person name="Butcher S."/>
            <person name="Manak J.R."/>
            <person name="Brown S.J."/>
        </authorList>
    </citation>
    <scope>GENOME REANNOTATION</scope>
    <source>
        <strain evidence="2 3">Georgia GA2</strain>
    </source>
</reference>
<protein>
    <submittedName>
        <fullName evidence="2">Uncharacterized protein</fullName>
    </submittedName>
</protein>
<evidence type="ECO:0000313" key="3">
    <source>
        <dbReference type="Proteomes" id="UP000007266"/>
    </source>
</evidence>
<name>A0A139WN25_TRICA</name>
<evidence type="ECO:0000256" key="1">
    <source>
        <dbReference type="SAM" id="MobiDB-lite"/>
    </source>
</evidence>